<dbReference type="SUPFAM" id="SSF103473">
    <property type="entry name" value="MFS general substrate transporter"/>
    <property type="match status" value="1"/>
</dbReference>
<feature type="transmembrane region" description="Helical" evidence="7">
    <location>
        <begin position="311"/>
        <end position="329"/>
    </location>
</feature>
<dbReference type="HOGENOM" id="CLU_001265_30_11_1"/>
<evidence type="ECO:0000256" key="1">
    <source>
        <dbReference type="ARBA" id="ARBA00004141"/>
    </source>
</evidence>
<dbReference type="InParanoid" id="H2YX80"/>
<dbReference type="GeneTree" id="ENSGT00910000144476"/>
<feature type="transmembrane region" description="Helical" evidence="7">
    <location>
        <begin position="97"/>
        <end position="117"/>
    </location>
</feature>
<dbReference type="OMA" id="YWISATI"/>
<dbReference type="Pfam" id="PF00083">
    <property type="entry name" value="Sugar_tr"/>
    <property type="match status" value="1"/>
</dbReference>
<evidence type="ECO:0000313" key="9">
    <source>
        <dbReference type="Ensembl" id="ENSCSAVP00000009941.1"/>
    </source>
</evidence>
<dbReference type="Gene3D" id="1.20.1250.20">
    <property type="entry name" value="MFS general substrate transporter like domains"/>
    <property type="match status" value="1"/>
</dbReference>
<dbReference type="GO" id="GO:0005886">
    <property type="term" value="C:plasma membrane"/>
    <property type="evidence" value="ECO:0007669"/>
    <property type="project" value="TreeGrafter"/>
</dbReference>
<name>H2YX80_CIOSA</name>
<keyword evidence="3 7" id="KW-0812">Transmembrane</keyword>
<reference evidence="9" key="3">
    <citation type="submission" date="2025-09" db="UniProtKB">
        <authorList>
            <consortium name="Ensembl"/>
        </authorList>
    </citation>
    <scope>IDENTIFICATION</scope>
</reference>
<feature type="transmembrane region" description="Helical" evidence="7">
    <location>
        <begin position="368"/>
        <end position="395"/>
    </location>
</feature>
<feature type="region of interest" description="Disordered" evidence="6">
    <location>
        <begin position="473"/>
        <end position="501"/>
    </location>
</feature>
<dbReference type="Ensembl" id="ENSCSAVT00000010062.1">
    <property type="protein sequence ID" value="ENSCSAVP00000009941.1"/>
    <property type="gene ID" value="ENSCSAVG00000005856.1"/>
</dbReference>
<dbReference type="PANTHER" id="PTHR23503:SF8">
    <property type="entry name" value="FACILITATED GLUCOSE TRANSPORTER PROTEIN 1"/>
    <property type="match status" value="1"/>
</dbReference>
<keyword evidence="5 7" id="KW-0472">Membrane</keyword>
<dbReference type="PROSITE" id="PS50850">
    <property type="entry name" value="MFS"/>
    <property type="match status" value="1"/>
</dbReference>
<feature type="transmembrane region" description="Helical" evidence="7">
    <location>
        <begin position="7"/>
        <end position="28"/>
    </location>
</feature>
<reference evidence="10" key="1">
    <citation type="submission" date="2003-08" db="EMBL/GenBank/DDBJ databases">
        <authorList>
            <person name="Birren B."/>
            <person name="Nusbaum C."/>
            <person name="Abebe A."/>
            <person name="Abouelleil A."/>
            <person name="Adekoya E."/>
            <person name="Ait-zahra M."/>
            <person name="Allen N."/>
            <person name="Allen T."/>
            <person name="An P."/>
            <person name="Anderson M."/>
            <person name="Anderson S."/>
            <person name="Arachchi H."/>
            <person name="Armbruster J."/>
            <person name="Bachantsang P."/>
            <person name="Baldwin J."/>
            <person name="Barry A."/>
            <person name="Bayul T."/>
            <person name="Blitshsteyn B."/>
            <person name="Bloom T."/>
            <person name="Blye J."/>
            <person name="Boguslavskiy L."/>
            <person name="Borowsky M."/>
            <person name="Boukhgalter B."/>
            <person name="Brunache A."/>
            <person name="Butler J."/>
            <person name="Calixte N."/>
            <person name="Calvo S."/>
            <person name="Camarata J."/>
            <person name="Campo K."/>
            <person name="Chang J."/>
            <person name="Cheshatsang Y."/>
            <person name="Citroen M."/>
            <person name="Collymore A."/>
            <person name="Considine T."/>
            <person name="Cook A."/>
            <person name="Cooke P."/>
            <person name="Corum B."/>
            <person name="Cuomo C."/>
            <person name="David R."/>
            <person name="Dawoe T."/>
            <person name="Degray S."/>
            <person name="Dodge S."/>
            <person name="Dooley K."/>
            <person name="Dorje P."/>
            <person name="Dorjee K."/>
            <person name="Dorris L."/>
            <person name="Duffey N."/>
            <person name="Dupes A."/>
            <person name="Elkins T."/>
            <person name="Engels R."/>
            <person name="Erickson J."/>
            <person name="Farina A."/>
            <person name="Faro S."/>
            <person name="Ferreira P."/>
            <person name="Fischer H."/>
            <person name="Fitzgerald M."/>
            <person name="Foley K."/>
            <person name="Gage D."/>
            <person name="Galagan J."/>
            <person name="Gearin G."/>
            <person name="Gnerre S."/>
            <person name="Gnirke A."/>
            <person name="Goyette A."/>
            <person name="Graham J."/>
            <person name="Grandbois E."/>
            <person name="Gyaltsen K."/>
            <person name="Hafez N."/>
            <person name="Hagopian D."/>
            <person name="Hagos B."/>
            <person name="Hall J."/>
            <person name="Hatcher B."/>
            <person name="Heller A."/>
            <person name="Higgins H."/>
            <person name="Honan T."/>
            <person name="Horn A."/>
            <person name="Houde N."/>
            <person name="Hughes L."/>
            <person name="Hulme W."/>
            <person name="Husby E."/>
            <person name="Iliev I."/>
            <person name="Jaffe D."/>
            <person name="Jones C."/>
            <person name="Kamal M."/>
            <person name="Kamat A."/>
            <person name="Kamvysselis M."/>
            <person name="Karlsson E."/>
            <person name="Kells C."/>
            <person name="Kieu A."/>
            <person name="Kisner P."/>
            <person name="Kodira C."/>
            <person name="Kulbokas E."/>
            <person name="Labutti K."/>
            <person name="Lama D."/>
            <person name="Landers T."/>
            <person name="Leger J."/>
            <person name="Levine S."/>
            <person name="Lewis D."/>
            <person name="Lewis T."/>
            <person name="Lindblad-toh K."/>
            <person name="Liu X."/>
            <person name="Lokyitsang T."/>
            <person name="Lokyitsang Y."/>
            <person name="Lucien O."/>
            <person name="Lui A."/>
            <person name="Ma L.J."/>
            <person name="Mabbitt R."/>
            <person name="Macdonald J."/>
            <person name="Maclean C."/>
            <person name="Major J."/>
            <person name="Manning J."/>
            <person name="Marabella R."/>
            <person name="Maru K."/>
            <person name="Matthews C."/>
            <person name="Mauceli E."/>
            <person name="Mccarthy M."/>
            <person name="Mcdonough S."/>
            <person name="Mcghee T."/>
            <person name="Meldrim J."/>
            <person name="Meneus L."/>
            <person name="Mesirov J."/>
            <person name="Mihalev A."/>
            <person name="Mihova T."/>
            <person name="Mikkelsen T."/>
            <person name="Mlenga V."/>
            <person name="Moru K."/>
            <person name="Mozes J."/>
            <person name="Mulrain L."/>
            <person name="Munson G."/>
            <person name="Naylor J."/>
            <person name="Newes C."/>
            <person name="Nguyen C."/>
            <person name="Nguyen N."/>
            <person name="Nguyen T."/>
            <person name="Nicol R."/>
            <person name="Nielsen C."/>
            <person name="Nizzari M."/>
            <person name="Norbu C."/>
            <person name="Norbu N."/>
            <person name="O'donnell P."/>
            <person name="Okoawo O."/>
            <person name="O'leary S."/>
            <person name="Omotosho B."/>
            <person name="O'neill K."/>
            <person name="Osman S."/>
            <person name="Parker S."/>
            <person name="Perrin D."/>
            <person name="Phunkhang P."/>
            <person name="Piqani B."/>
            <person name="Purcell S."/>
            <person name="Rachupka T."/>
            <person name="Ramasamy U."/>
            <person name="Rameau R."/>
            <person name="Ray V."/>
            <person name="Raymond C."/>
            <person name="Retta R."/>
            <person name="Richardson S."/>
            <person name="Rise C."/>
            <person name="Rodriguez J."/>
            <person name="Rogers J."/>
            <person name="Rogov P."/>
            <person name="Rutman M."/>
            <person name="Schupbach R."/>
            <person name="Seaman C."/>
            <person name="Settipalli S."/>
            <person name="Sharpe T."/>
            <person name="Sheridan J."/>
            <person name="Sherpa N."/>
            <person name="Shi J."/>
            <person name="Smirnov S."/>
            <person name="Smith C."/>
            <person name="Sougnez C."/>
            <person name="Spencer B."/>
            <person name="Stalker J."/>
            <person name="Stange-thomann N."/>
            <person name="Stavropoulos S."/>
            <person name="Stetson K."/>
            <person name="Stone C."/>
            <person name="Stone S."/>
            <person name="Stubbs M."/>
            <person name="Talamas J."/>
            <person name="Tchuinga P."/>
            <person name="Tenzing P."/>
            <person name="Tesfaye S."/>
            <person name="Theodore J."/>
            <person name="Thoulutsang Y."/>
            <person name="Topham K."/>
            <person name="Towey S."/>
            <person name="Tsamla T."/>
            <person name="Tsomo N."/>
            <person name="Vallee D."/>
            <person name="Vassiliev H."/>
            <person name="Venkataraman V."/>
            <person name="Vinson J."/>
            <person name="Vo A."/>
            <person name="Wade C."/>
            <person name="Wang S."/>
            <person name="Wangchuk T."/>
            <person name="Wangdi T."/>
            <person name="Whittaker C."/>
            <person name="Wilkinson J."/>
            <person name="Wu Y."/>
            <person name="Wyman D."/>
            <person name="Yadav S."/>
            <person name="Yang S."/>
            <person name="Yang X."/>
            <person name="Yeager S."/>
            <person name="Yee E."/>
            <person name="Young G."/>
            <person name="Zainoun J."/>
            <person name="Zembeck L."/>
            <person name="Zimmer A."/>
            <person name="Zody M."/>
            <person name="Lander E."/>
        </authorList>
    </citation>
    <scope>NUCLEOTIDE SEQUENCE [LARGE SCALE GENOMIC DNA]</scope>
</reference>
<evidence type="ECO:0000256" key="6">
    <source>
        <dbReference type="SAM" id="MobiDB-lite"/>
    </source>
</evidence>
<feature type="transmembrane region" description="Helical" evidence="7">
    <location>
        <begin position="407"/>
        <end position="427"/>
    </location>
</feature>
<dbReference type="GO" id="GO:0046323">
    <property type="term" value="P:D-glucose import"/>
    <property type="evidence" value="ECO:0007669"/>
    <property type="project" value="TreeGrafter"/>
</dbReference>
<feature type="transmembrane region" description="Helical" evidence="7">
    <location>
        <begin position="123"/>
        <end position="145"/>
    </location>
</feature>
<evidence type="ECO:0000256" key="5">
    <source>
        <dbReference type="ARBA" id="ARBA00023136"/>
    </source>
</evidence>
<dbReference type="InterPro" id="IPR020846">
    <property type="entry name" value="MFS_dom"/>
</dbReference>
<comment type="subcellular location">
    <subcellularLocation>
        <location evidence="1">Membrane</location>
        <topology evidence="1">Multi-pass membrane protein</topology>
    </subcellularLocation>
</comment>
<keyword evidence="2" id="KW-0813">Transport</keyword>
<accession>H2YX80</accession>
<dbReference type="eggNOG" id="KOG0569">
    <property type="taxonomic scope" value="Eukaryota"/>
</dbReference>
<protein>
    <recommendedName>
        <fullName evidence="8">Major facilitator superfamily (MFS) profile domain-containing protein</fullName>
    </recommendedName>
</protein>
<keyword evidence="4 7" id="KW-1133">Transmembrane helix</keyword>
<feature type="transmembrane region" description="Helical" evidence="7">
    <location>
        <begin position="341"/>
        <end position="362"/>
    </location>
</feature>
<feature type="transmembrane region" description="Helical" evidence="7">
    <location>
        <begin position="433"/>
        <end position="453"/>
    </location>
</feature>
<dbReference type="GO" id="GO:0070837">
    <property type="term" value="P:dehydroascorbic acid transport"/>
    <property type="evidence" value="ECO:0007669"/>
    <property type="project" value="TreeGrafter"/>
</dbReference>
<feature type="transmembrane region" description="Helical" evidence="7">
    <location>
        <begin position="275"/>
        <end position="296"/>
    </location>
</feature>
<proteinExistence type="predicted"/>
<reference evidence="9" key="2">
    <citation type="submission" date="2025-08" db="UniProtKB">
        <authorList>
            <consortium name="Ensembl"/>
        </authorList>
    </citation>
    <scope>IDENTIFICATION</scope>
</reference>
<organism evidence="9 10">
    <name type="scientific">Ciona savignyi</name>
    <name type="common">Pacific transparent sea squirt</name>
    <dbReference type="NCBI Taxonomy" id="51511"/>
    <lineage>
        <taxon>Eukaryota</taxon>
        <taxon>Metazoa</taxon>
        <taxon>Chordata</taxon>
        <taxon>Tunicata</taxon>
        <taxon>Ascidiacea</taxon>
        <taxon>Phlebobranchia</taxon>
        <taxon>Cionidae</taxon>
        <taxon>Ciona</taxon>
    </lineage>
</organism>
<dbReference type="InterPro" id="IPR036259">
    <property type="entry name" value="MFS_trans_sf"/>
</dbReference>
<feature type="transmembrane region" description="Helical" evidence="7">
    <location>
        <begin position="187"/>
        <end position="208"/>
    </location>
</feature>
<feature type="compositionally biased region" description="Polar residues" evidence="6">
    <location>
        <begin position="478"/>
        <end position="487"/>
    </location>
</feature>
<feature type="transmembrane region" description="Helical" evidence="7">
    <location>
        <begin position="157"/>
        <end position="175"/>
    </location>
</feature>
<dbReference type="Proteomes" id="UP000007875">
    <property type="component" value="Unassembled WGS sequence"/>
</dbReference>
<evidence type="ECO:0000256" key="7">
    <source>
        <dbReference type="SAM" id="Phobius"/>
    </source>
</evidence>
<dbReference type="GO" id="GO:0055056">
    <property type="term" value="F:D-glucose transmembrane transporter activity"/>
    <property type="evidence" value="ECO:0007669"/>
    <property type="project" value="TreeGrafter"/>
</dbReference>
<dbReference type="STRING" id="51511.ENSCSAVP00000009941"/>
<feature type="transmembrane region" description="Helical" evidence="7">
    <location>
        <begin position="71"/>
        <end position="90"/>
    </location>
</feature>
<dbReference type="InterPro" id="IPR005828">
    <property type="entry name" value="MFS_sugar_transport-like"/>
</dbReference>
<evidence type="ECO:0000256" key="4">
    <source>
        <dbReference type="ARBA" id="ARBA00022989"/>
    </source>
</evidence>
<feature type="domain" description="Major facilitator superfamily (MFS) profile" evidence="8">
    <location>
        <begin position="15"/>
        <end position="461"/>
    </location>
</feature>
<evidence type="ECO:0000256" key="3">
    <source>
        <dbReference type="ARBA" id="ARBA00022692"/>
    </source>
</evidence>
<keyword evidence="10" id="KW-1185">Reference proteome</keyword>
<dbReference type="PANTHER" id="PTHR23503">
    <property type="entry name" value="SOLUTE CARRIER FAMILY 2"/>
    <property type="match status" value="1"/>
</dbReference>
<sequence length="501" mass="54791">MAAKTVCSNYCLFIVYITQICTFLLLSFTMTSLNPAAPVVQAFINQTFEDRYQTRIGDTTLMVLITSVQSMLLVGSLIGALSAQFVVSYFSRRGSLIFTHVISILSCILMGPVAVYFKTYESIIVGRFLCGFARGVGFTAAPLLISETTTHRTLGQHLSLSGIVVPLGYALGNGVGHPSVLGSETGWPYLVCVPILFSLVYLASVFWIPQTPGWLLKHKTSEEEALKLLKRLRKSDPNAIASEFNALYKEIEMDQNIREATIWEMLKTPKYRQQLICTILVMGSMQTTGISAVALYSNHIFHTAGVKGENATYASIGMHLITFVVTFFFSQTIRKIGTKMLLVTGLGICACSLVCLVIFAALQDLSDLLPYFSIATLIIYTTSVMGGPGIAFVALSSQLTTQTTRPTALYLSAATYWMTGAIVSFVFPFSSAAIGEYAFLPFVAVTVLQIIFASRKVPSTRRKSIVEIQEKLHRKSSKLPSNGSSGAIRSLMLDDSSREDA</sequence>
<dbReference type="InterPro" id="IPR045263">
    <property type="entry name" value="GLUT"/>
</dbReference>
<evidence type="ECO:0000259" key="8">
    <source>
        <dbReference type="PROSITE" id="PS50850"/>
    </source>
</evidence>
<evidence type="ECO:0000313" key="10">
    <source>
        <dbReference type="Proteomes" id="UP000007875"/>
    </source>
</evidence>
<evidence type="ECO:0000256" key="2">
    <source>
        <dbReference type="ARBA" id="ARBA00022448"/>
    </source>
</evidence>
<dbReference type="AlphaFoldDB" id="H2YX80"/>